<dbReference type="Gene3D" id="1.20.1290.10">
    <property type="entry name" value="AhpD-like"/>
    <property type="match status" value="1"/>
</dbReference>
<dbReference type="RefSeq" id="WP_112284829.1">
    <property type="nucleotide sequence ID" value="NZ_MASW01000007.1"/>
</dbReference>
<accession>A0A2V4AG33</accession>
<dbReference type="InterPro" id="IPR029032">
    <property type="entry name" value="AhpD-like"/>
</dbReference>
<proteinExistence type="predicted"/>
<dbReference type="AlphaFoldDB" id="A0A2V4AG33"/>
<evidence type="ECO:0000313" key="2">
    <source>
        <dbReference type="Proteomes" id="UP000249915"/>
    </source>
</evidence>
<dbReference type="PANTHER" id="PTHR34846:SF11">
    <property type="entry name" value="4-CARBOXYMUCONOLACTONE DECARBOXYLASE FAMILY PROTEIN (AFU_ORTHOLOGUE AFUA_6G11590)"/>
    <property type="match status" value="1"/>
</dbReference>
<dbReference type="Proteomes" id="UP000249915">
    <property type="component" value="Unassembled WGS sequence"/>
</dbReference>
<organism evidence="1 2">
    <name type="scientific">Prauserella muralis</name>
    <dbReference type="NCBI Taxonomy" id="588067"/>
    <lineage>
        <taxon>Bacteria</taxon>
        <taxon>Bacillati</taxon>
        <taxon>Actinomycetota</taxon>
        <taxon>Actinomycetes</taxon>
        <taxon>Pseudonocardiales</taxon>
        <taxon>Pseudonocardiaceae</taxon>
        <taxon>Prauserella</taxon>
    </lineage>
</organism>
<gene>
    <name evidence="1" type="ORF">BAY60_29170</name>
</gene>
<comment type="caution">
    <text evidence="1">The sequence shown here is derived from an EMBL/GenBank/DDBJ whole genome shotgun (WGS) entry which is preliminary data.</text>
</comment>
<dbReference type="OrthoDB" id="949132at2"/>
<dbReference type="SUPFAM" id="SSF69118">
    <property type="entry name" value="AhpD-like"/>
    <property type="match status" value="1"/>
</dbReference>
<reference evidence="1 2" key="1">
    <citation type="submission" date="2016-07" db="EMBL/GenBank/DDBJ databases">
        <title>Draft genome sequence of Prauserella muralis DSM 45305, isolated from a mould-covered wall in an indoor environment.</title>
        <authorList>
            <person name="Ruckert C."/>
            <person name="Albersmeier A."/>
            <person name="Jiang C.-L."/>
            <person name="Jiang Y."/>
            <person name="Kalinowski J."/>
            <person name="Schneider O."/>
            <person name="Winkler A."/>
            <person name="Zotchev S.B."/>
        </authorList>
    </citation>
    <scope>NUCLEOTIDE SEQUENCE [LARGE SCALE GENOMIC DNA]</scope>
    <source>
        <strain evidence="1 2">DSM 45305</strain>
    </source>
</reference>
<dbReference type="PANTHER" id="PTHR34846">
    <property type="entry name" value="4-CARBOXYMUCONOLACTONE DECARBOXYLASE FAMILY PROTEIN (AFU_ORTHOLOGUE AFUA_6G11590)"/>
    <property type="match status" value="1"/>
</dbReference>
<dbReference type="EMBL" id="MASW01000007">
    <property type="protein sequence ID" value="PXY18908.1"/>
    <property type="molecule type" value="Genomic_DNA"/>
</dbReference>
<keyword evidence="2" id="KW-1185">Reference proteome</keyword>
<name>A0A2V4AG33_9PSEU</name>
<protein>
    <submittedName>
        <fullName evidence="1">Uncharacterized protein</fullName>
    </submittedName>
</protein>
<evidence type="ECO:0000313" key="1">
    <source>
        <dbReference type="EMBL" id="PXY18908.1"/>
    </source>
</evidence>
<sequence>MTAWDDSDGSAAARLPRLAPAELTPEQTRLYQQIVEGPRQQHASFFPVADDEGILSGPYRAMLLSPGIGAALEQVGVAVRYRSLLPSWARELAILTVACHCRSDVEWRAHEELARASGLPEVTIETLPSGSPTLPDRPAEVTYAFVAGLLANHVDHDTFAAAERLWSRAGVFELVATVGYYQIIAGINHAFDISG</sequence>